<dbReference type="Pfam" id="PF02752">
    <property type="entry name" value="Arrestin_C"/>
    <property type="match status" value="1"/>
</dbReference>
<evidence type="ECO:0000313" key="4">
    <source>
        <dbReference type="EnsemblMetazoa" id="XP_050511406.1"/>
    </source>
</evidence>
<evidence type="ECO:0000256" key="2">
    <source>
        <dbReference type="ARBA" id="ARBA00022606"/>
    </source>
</evidence>
<accession>A0ABM5KMH6</accession>
<keyword evidence="2" id="KW-0716">Sensory transduction</keyword>
<dbReference type="InterPro" id="IPR014756">
    <property type="entry name" value="Ig_E-set"/>
</dbReference>
<proteinExistence type="inferred from homology"/>
<evidence type="ECO:0000313" key="5">
    <source>
        <dbReference type="Proteomes" id="UP001652700"/>
    </source>
</evidence>
<dbReference type="RefSeq" id="XP_050511406.1">
    <property type="nucleotide sequence ID" value="XM_050655449.1"/>
</dbReference>
<reference evidence="4" key="1">
    <citation type="submission" date="2025-05" db="UniProtKB">
        <authorList>
            <consortium name="EnsemblMetazoa"/>
        </authorList>
    </citation>
    <scope>IDENTIFICATION</scope>
</reference>
<dbReference type="SUPFAM" id="SSF81296">
    <property type="entry name" value="E set domains"/>
    <property type="match status" value="2"/>
</dbReference>
<dbReference type="Pfam" id="PF00339">
    <property type="entry name" value="Arrestin_N"/>
    <property type="match status" value="1"/>
</dbReference>
<dbReference type="PANTHER" id="PTHR11188:SF17">
    <property type="entry name" value="FI21816P1"/>
    <property type="match status" value="1"/>
</dbReference>
<evidence type="ECO:0000256" key="1">
    <source>
        <dbReference type="ARBA" id="ARBA00005298"/>
    </source>
</evidence>
<dbReference type="Gene3D" id="2.60.40.640">
    <property type="match status" value="2"/>
</dbReference>
<keyword evidence="5" id="KW-1185">Reference proteome</keyword>
<dbReference type="InterPro" id="IPR011021">
    <property type="entry name" value="Arrestin-like_N"/>
</dbReference>
<feature type="domain" description="Arrestin C-terminal-like" evidence="3">
    <location>
        <begin position="163"/>
        <end position="296"/>
    </location>
</feature>
<dbReference type="Proteomes" id="UP001652700">
    <property type="component" value="Unplaced"/>
</dbReference>
<protein>
    <recommendedName>
        <fullName evidence="3">Arrestin C-terminal-like domain-containing protein</fullName>
    </recommendedName>
</protein>
<dbReference type="PANTHER" id="PTHR11188">
    <property type="entry name" value="ARRESTIN DOMAIN CONTAINING PROTEIN"/>
    <property type="match status" value="1"/>
</dbReference>
<evidence type="ECO:0000259" key="3">
    <source>
        <dbReference type="SMART" id="SM01017"/>
    </source>
</evidence>
<comment type="similarity">
    <text evidence="1">Belongs to the arrestin family.</text>
</comment>
<dbReference type="InterPro" id="IPR050357">
    <property type="entry name" value="Arrestin_domain-protein"/>
</dbReference>
<dbReference type="EnsemblMetazoa" id="XM_050655449.1">
    <property type="protein sequence ID" value="XP_050511406.1"/>
    <property type="gene ID" value="LOC114325977"/>
</dbReference>
<organism evidence="4 5">
    <name type="scientific">Diabrotica virgifera virgifera</name>
    <name type="common">western corn rootworm</name>
    <dbReference type="NCBI Taxonomy" id="50390"/>
    <lineage>
        <taxon>Eukaryota</taxon>
        <taxon>Metazoa</taxon>
        <taxon>Ecdysozoa</taxon>
        <taxon>Arthropoda</taxon>
        <taxon>Hexapoda</taxon>
        <taxon>Insecta</taxon>
        <taxon>Pterygota</taxon>
        <taxon>Neoptera</taxon>
        <taxon>Endopterygota</taxon>
        <taxon>Coleoptera</taxon>
        <taxon>Polyphaga</taxon>
        <taxon>Cucujiformia</taxon>
        <taxon>Chrysomeloidea</taxon>
        <taxon>Chrysomelidae</taxon>
        <taxon>Galerucinae</taxon>
        <taxon>Diabroticina</taxon>
        <taxon>Diabroticites</taxon>
        <taxon>Diabrotica</taxon>
    </lineage>
</organism>
<dbReference type="SMART" id="SM01017">
    <property type="entry name" value="Arrestin_C"/>
    <property type="match status" value="1"/>
</dbReference>
<dbReference type="GeneID" id="114325977"/>
<sequence>MSIKIHLDDPGILSPGATISGTVICHFEHPEVVRGITCVFKGREYTHWDVQRSRNSVKFHGKNDFVNQVRQFAHAGTLPARTYKYQFVFNLPDRQLPSSFLHEYAAIQYFIKAKVDRPLGFDYKDSVSLHVASPVDLNDFVDQISMRPLRNQLEEFPSCCFFTSEPLLLDFTINKDAFIVGETILVKINVNNTSSLHVSEVKLSLIQRLNLMVEDPDKREREENETINQVRALGVEAHSEKEYFLQLKIPQDLLVPLFLNCRLIKQSWVVRAKFTFQSCHSDIICESIIKLGHIAIGTRGIVTDLPLSEANISSTSFEHIPSAALVEQELLGEVLSAPPSYNEVNGYLPNYETKK</sequence>
<dbReference type="InterPro" id="IPR014752">
    <property type="entry name" value="Arrestin-like_C"/>
</dbReference>
<name>A0ABM5KMH6_DIAVI</name>
<dbReference type="InterPro" id="IPR011022">
    <property type="entry name" value="Arrestin_C-like"/>
</dbReference>